<comment type="caution">
    <text evidence="2">The sequence shown here is derived from an EMBL/GenBank/DDBJ whole genome shotgun (WGS) entry which is preliminary data.</text>
</comment>
<organism evidence="2 3">
    <name type="scientific">Dyadobacter luteus</name>
    <dbReference type="NCBI Taxonomy" id="2259619"/>
    <lineage>
        <taxon>Bacteria</taxon>
        <taxon>Pseudomonadati</taxon>
        <taxon>Bacteroidota</taxon>
        <taxon>Cytophagia</taxon>
        <taxon>Cytophagales</taxon>
        <taxon>Spirosomataceae</taxon>
        <taxon>Dyadobacter</taxon>
    </lineage>
</organism>
<protein>
    <submittedName>
        <fullName evidence="2">SusD/RagB family nutrient-binding outer membrane lipoprotein</fullName>
    </submittedName>
</protein>
<reference evidence="2 3" key="1">
    <citation type="submission" date="2018-07" db="EMBL/GenBank/DDBJ databases">
        <title>Dyadobacter roseus sp. nov., isolated from rose rhizosphere soil.</title>
        <authorList>
            <person name="Chen L."/>
        </authorList>
    </citation>
    <scope>NUCLEOTIDE SEQUENCE [LARGE SCALE GENOMIC DNA]</scope>
    <source>
        <strain evidence="2 3">RS19</strain>
    </source>
</reference>
<dbReference type="InterPro" id="IPR011990">
    <property type="entry name" value="TPR-like_helical_dom_sf"/>
</dbReference>
<evidence type="ECO:0000313" key="3">
    <source>
        <dbReference type="Proteomes" id="UP000256373"/>
    </source>
</evidence>
<dbReference type="Pfam" id="PF12741">
    <property type="entry name" value="SusD-like"/>
    <property type="match status" value="1"/>
</dbReference>
<dbReference type="SUPFAM" id="SSF48452">
    <property type="entry name" value="TPR-like"/>
    <property type="match status" value="1"/>
</dbReference>
<feature type="chain" id="PRO_5017646691" evidence="1">
    <location>
        <begin position="23"/>
        <end position="546"/>
    </location>
</feature>
<keyword evidence="2" id="KW-0449">Lipoprotein</keyword>
<proteinExistence type="predicted"/>
<dbReference type="Proteomes" id="UP000256373">
    <property type="component" value="Unassembled WGS sequence"/>
</dbReference>
<name>A0A3D8Y7L1_9BACT</name>
<evidence type="ECO:0000256" key="1">
    <source>
        <dbReference type="SAM" id="SignalP"/>
    </source>
</evidence>
<keyword evidence="1" id="KW-0732">Signal</keyword>
<sequence length="546" mass="59828">MIRKFKFMCLAMFALCVTSCKLDLLDNPNEVTTSNTDVNFLLNRIQLNYATFFNSTSDIGMRLTRMLNQGSALYENAYAPGGGDGLWTNSYANILIDIQTLLPLAESSNLNMHAGIARVIRGYTLATLVDYYGDVPLSEALNSSNFNPGLDGAVTVYSAAMKDIDDAIVNFGTTSAATPNDFFYGGNADSWTRAAKTIKLKLLFTKRLTDNTVAASINTLIAEDKLIKDGTQNFTFKFGTSLSNPDSRHPRYGSQYSPTGGGDYQANFYMWHLYAGKGFPDPRIRFYMYRQVLTNTTTTNELSCINNQKPAHYANDMVFCVPTSVGYWGRDHLSNEGIPPDGLKRTAWGLYPAGGLYDNDAGRPVGQGVGAGGGGIHPIMMSSFVDFMLAESALAISTTGNPKTLLESAIRKSMSDVRSFATSTIENASITAFETSKSIVWAQEVNQYVTRVLSLYDAAATNDAKLDVIAREYWLALYGNGIEAYNMYRRTGKPSKMQPALEASPGAFVRSLYYPAAVVNRNNAITQKSSIAQPVFWDSNPATLTF</sequence>
<feature type="signal peptide" evidence="1">
    <location>
        <begin position="1"/>
        <end position="22"/>
    </location>
</feature>
<dbReference type="Pfam" id="PF12771">
    <property type="entry name" value="SusD-like_2"/>
    <property type="match status" value="1"/>
</dbReference>
<dbReference type="EMBL" id="QNUL01000017">
    <property type="protein sequence ID" value="REA59046.1"/>
    <property type="molecule type" value="Genomic_DNA"/>
</dbReference>
<evidence type="ECO:0000313" key="2">
    <source>
        <dbReference type="EMBL" id="REA59046.1"/>
    </source>
</evidence>
<dbReference type="RefSeq" id="WP_115832503.1">
    <property type="nucleotide sequence ID" value="NZ_QNUL01000017.1"/>
</dbReference>
<dbReference type="OrthoDB" id="973072at2"/>
<dbReference type="Gene3D" id="1.25.40.390">
    <property type="match status" value="2"/>
</dbReference>
<gene>
    <name evidence="2" type="ORF">DSL64_18985</name>
</gene>
<dbReference type="AlphaFoldDB" id="A0A3D8Y7L1"/>
<dbReference type="InterPro" id="IPR024302">
    <property type="entry name" value="SusD-like"/>
</dbReference>
<keyword evidence="3" id="KW-1185">Reference proteome</keyword>
<accession>A0A3D8Y7L1</accession>
<dbReference type="InterPro" id="IPR041662">
    <property type="entry name" value="SusD-like_2"/>
</dbReference>